<organism evidence="1 2">
    <name type="scientific">Trichinella pseudospiralis</name>
    <name type="common">Parasitic roundworm</name>
    <dbReference type="NCBI Taxonomy" id="6337"/>
    <lineage>
        <taxon>Eukaryota</taxon>
        <taxon>Metazoa</taxon>
        <taxon>Ecdysozoa</taxon>
        <taxon>Nematoda</taxon>
        <taxon>Enoplea</taxon>
        <taxon>Dorylaimia</taxon>
        <taxon>Trichinellida</taxon>
        <taxon>Trichinellidae</taxon>
        <taxon>Trichinella</taxon>
    </lineage>
</organism>
<gene>
    <name evidence="1" type="ORF">T4D_8420</name>
</gene>
<accession>A0A0V1FRN1</accession>
<sequence length="189" mass="21076">MTATKNRPTRPAANKMNNAENDIAGTNNNRADLAHVDQYHYVHSGEHAFTETCVRISFLPKVSSTRVTGTGQSPELMTVQKKLLFNDNKYKTVDSGRACPWRAVDCRALIGRNLLSGHFTRPSLAVPGRSALKIHKHVFRIMQASLANDEKQHKRTNTVASLHGFKKTQLPAAPGKPDWTMVTTDYKTH</sequence>
<dbReference type="EMBL" id="JYDT01000040">
    <property type="protein sequence ID" value="KRY88606.1"/>
    <property type="molecule type" value="Genomic_DNA"/>
</dbReference>
<protein>
    <submittedName>
        <fullName evidence="1">Uncharacterized protein</fullName>
    </submittedName>
</protein>
<evidence type="ECO:0000313" key="1">
    <source>
        <dbReference type="EMBL" id="KRY88606.1"/>
    </source>
</evidence>
<name>A0A0V1FRN1_TRIPS</name>
<keyword evidence="2" id="KW-1185">Reference proteome</keyword>
<reference evidence="1 2" key="1">
    <citation type="submission" date="2015-01" db="EMBL/GenBank/DDBJ databases">
        <title>Evolution of Trichinella species and genotypes.</title>
        <authorList>
            <person name="Korhonen P.K."/>
            <person name="Edoardo P."/>
            <person name="Giuseppe L.R."/>
            <person name="Gasser R.B."/>
        </authorList>
    </citation>
    <scope>NUCLEOTIDE SEQUENCE [LARGE SCALE GENOMIC DNA]</scope>
    <source>
        <strain evidence="1">ISS470</strain>
    </source>
</reference>
<evidence type="ECO:0000313" key="2">
    <source>
        <dbReference type="Proteomes" id="UP000054995"/>
    </source>
</evidence>
<dbReference type="Proteomes" id="UP000054995">
    <property type="component" value="Unassembled WGS sequence"/>
</dbReference>
<comment type="caution">
    <text evidence="1">The sequence shown here is derived from an EMBL/GenBank/DDBJ whole genome shotgun (WGS) entry which is preliminary data.</text>
</comment>
<proteinExistence type="predicted"/>